<dbReference type="InterPro" id="IPR011701">
    <property type="entry name" value="MFS"/>
</dbReference>
<evidence type="ECO:0000313" key="2">
    <source>
        <dbReference type="EMBL" id="VVU95670.1"/>
    </source>
</evidence>
<feature type="transmembrane region" description="Helical" evidence="1">
    <location>
        <begin position="317"/>
        <end position="335"/>
    </location>
</feature>
<dbReference type="Gene3D" id="1.20.1250.20">
    <property type="entry name" value="MFS general substrate transporter like domains"/>
    <property type="match status" value="1"/>
</dbReference>
<keyword evidence="1" id="KW-1133">Transmembrane helix</keyword>
<dbReference type="PANTHER" id="PTHR23525">
    <property type="entry name" value="TRANSPORTER, PUTATIVE-RELATED"/>
    <property type="match status" value="1"/>
</dbReference>
<dbReference type="EMBL" id="CABVLZ010000007">
    <property type="protein sequence ID" value="VVU95670.1"/>
    <property type="molecule type" value="Genomic_DNA"/>
</dbReference>
<feature type="transmembrane region" description="Helical" evidence="1">
    <location>
        <begin position="141"/>
        <end position="161"/>
    </location>
</feature>
<dbReference type="CDD" id="cd06174">
    <property type="entry name" value="MFS"/>
    <property type="match status" value="1"/>
</dbReference>
<dbReference type="GO" id="GO:0022857">
    <property type="term" value="F:transmembrane transporter activity"/>
    <property type="evidence" value="ECO:0007669"/>
    <property type="project" value="InterPro"/>
</dbReference>
<feature type="transmembrane region" description="Helical" evidence="1">
    <location>
        <begin position="70"/>
        <end position="89"/>
    </location>
</feature>
<proteinExistence type="predicted"/>
<feature type="transmembrane region" description="Helical" evidence="1">
    <location>
        <begin position="355"/>
        <end position="371"/>
    </location>
</feature>
<keyword evidence="1" id="KW-0472">Membrane</keyword>
<accession>A0A5E8CMJ7</accession>
<feature type="transmembrane region" description="Helical" evidence="1">
    <location>
        <begin position="226"/>
        <end position="251"/>
    </location>
</feature>
<dbReference type="Pfam" id="PF07690">
    <property type="entry name" value="MFS_1"/>
    <property type="match status" value="1"/>
</dbReference>
<feature type="transmembrane region" description="Helical" evidence="1">
    <location>
        <begin position="40"/>
        <end position="58"/>
    </location>
</feature>
<sequence>MNYNVNITLLYNLINNLSGSLQGSIIFNNLLYQLLNDGRIIGKLFIIGSLIGLPFNLMSGYFADKYKRSYVVKVGAVITIIPCLLYLYFFKILSNNQLITILYLYRILGVIGFNTKKSAFQSLYSDSIPSLERNKYEIYKFFSSNLGQVIGYVINIIFFLINKNKWNIDHLKNILAIGCIVNIISESILFLLNDNKSLDEESEAFDNTNIIKRILPNSSLLKINTIPYIIVLSRLCLGAAGAIMLSFVPILLKQNLGPVGSNYYYIVSLLMFSGVAFILEKTLSLKSQIVAMVSNIFAEVFLLSCLLLFPSTWNLKYLLIGLILLQSILGTWHMSLSESIFMNYVKKENRGKWNSISRVAYTIGFFFLLLAPKSLNNKGFKKIFLLSIILKFIGGLIRSLLLFII</sequence>
<dbReference type="PANTHER" id="PTHR23525:SF1">
    <property type="entry name" value="NODULIN-LIKE DOMAIN-CONTAINING PROTEIN"/>
    <property type="match status" value="1"/>
</dbReference>
<name>A0A5E8CMJ7_9ZZZZ</name>
<reference evidence="2" key="1">
    <citation type="submission" date="2019-09" db="EMBL/GenBank/DDBJ databases">
        <authorList>
            <person name="Needham M D."/>
        </authorList>
    </citation>
    <scope>NUCLEOTIDE SEQUENCE</scope>
</reference>
<keyword evidence="1" id="KW-0812">Transmembrane</keyword>
<feature type="transmembrane region" description="Helical" evidence="1">
    <location>
        <begin position="289"/>
        <end position="310"/>
    </location>
</feature>
<feature type="transmembrane region" description="Helical" evidence="1">
    <location>
        <begin position="173"/>
        <end position="192"/>
    </location>
</feature>
<gene>
    <name evidence="2" type="ORF">CPAV1605_1425</name>
</gene>
<dbReference type="SUPFAM" id="SSF103473">
    <property type="entry name" value="MFS general substrate transporter"/>
    <property type="match status" value="1"/>
</dbReference>
<dbReference type="AlphaFoldDB" id="A0A5E8CMJ7"/>
<feature type="transmembrane region" description="Helical" evidence="1">
    <location>
        <begin position="383"/>
        <end position="404"/>
    </location>
</feature>
<protein>
    <submittedName>
        <fullName evidence="2">Major Facilitator Superfamily</fullName>
    </submittedName>
</protein>
<evidence type="ECO:0000256" key="1">
    <source>
        <dbReference type="SAM" id="Phobius"/>
    </source>
</evidence>
<feature type="transmembrane region" description="Helical" evidence="1">
    <location>
        <begin position="263"/>
        <end position="283"/>
    </location>
</feature>
<dbReference type="InterPro" id="IPR036259">
    <property type="entry name" value="MFS_trans_sf"/>
</dbReference>
<organism evidence="2">
    <name type="scientific">seawater metagenome</name>
    <dbReference type="NCBI Taxonomy" id="1561972"/>
    <lineage>
        <taxon>unclassified sequences</taxon>
        <taxon>metagenomes</taxon>
        <taxon>ecological metagenomes</taxon>
    </lineage>
</organism>